<evidence type="ECO:0000256" key="6">
    <source>
        <dbReference type="SAM" id="MobiDB-lite"/>
    </source>
</evidence>
<evidence type="ECO:0000259" key="8">
    <source>
        <dbReference type="PROSITE" id="PS50961"/>
    </source>
</evidence>
<sequence length="668" mass="74018">MVMGGNVSDGDRDISTDSPWKTSATTSPVEDAASDSWPALSEARQRPNISANVCPDSSVISPPQKDEVHACDAAQTNGRGTFKYPRKPHGIYHNKSGPKHGFSGAPQSPIPIPAPAPLCYHPTGPPVFSGMLFMPPISAGGHAYQVSNGYFPRPAAQILKSGSDTPAQEFVPPVNGGFHPLPYIHSSANISFSVRRFPRVKERGGQMSPSWNNQSPVIYYNTHSQQTMGPRPFASPPFFGPSGFVGGPYLAGQPGVTSFFPAAPPGSVRVPYQPPLVPYPVKPGVTMPPPPTPTMSLRASIVTQIEYYFSDENLQTDHYLISLMDGEGWVPISIIAGFRRIKKMNTEIPFILDALLSSETIEVQGEKIRRRSTWSKWVPSAISKSSPPVSTPVKIELNESKTYSFEETEELHSPNESSGDYIWIGADSKKESVDVNTRQHVDKPLISSEAQNFTSQNSNLRMGLDLIPDNKNICSEDSHDPKKEMPALPNLDVDDIQGSANGFSCTPLLDEDLELKPKLARDCHPPNLGRKDKVLTWIKNENIVSKTYVLVPIVLWSQWYLLIFCHFGESLESKTRIACMLLLDSLHAMNPKPLKPLIRMFMFSFTIKMFHRLVADIFRTEGRHENIGLINDIVPQQRNGVECGVFVLYYTHLFVENRQNGLDHFQVD</sequence>
<name>A0A2Z7CCM5_9LAMI</name>
<dbReference type="GO" id="GO:0006508">
    <property type="term" value="P:proteolysis"/>
    <property type="evidence" value="ECO:0007669"/>
    <property type="project" value="UniProtKB-KW"/>
</dbReference>
<accession>A0A2Z7CCM5</accession>
<evidence type="ECO:0000256" key="1">
    <source>
        <dbReference type="ARBA" id="ARBA00005234"/>
    </source>
</evidence>
<gene>
    <name evidence="9" type="ORF">F511_19336</name>
</gene>
<dbReference type="InterPro" id="IPR045180">
    <property type="entry name" value="La_dom_prot"/>
</dbReference>
<dbReference type="InterPro" id="IPR036390">
    <property type="entry name" value="WH_DNA-bd_sf"/>
</dbReference>
<dbReference type="Gene3D" id="1.10.10.10">
    <property type="entry name" value="Winged helix-like DNA-binding domain superfamily/Winged helix DNA-binding domain"/>
    <property type="match status" value="1"/>
</dbReference>
<dbReference type="SMART" id="SM00715">
    <property type="entry name" value="LA"/>
    <property type="match status" value="1"/>
</dbReference>
<dbReference type="Proteomes" id="UP000250235">
    <property type="component" value="Unassembled WGS sequence"/>
</dbReference>
<evidence type="ECO:0000313" key="10">
    <source>
        <dbReference type="Proteomes" id="UP000250235"/>
    </source>
</evidence>
<reference evidence="9 10" key="1">
    <citation type="journal article" date="2015" name="Proc. Natl. Acad. Sci. U.S.A.">
        <title>The resurrection genome of Boea hygrometrica: A blueprint for survival of dehydration.</title>
        <authorList>
            <person name="Xiao L."/>
            <person name="Yang G."/>
            <person name="Zhang L."/>
            <person name="Yang X."/>
            <person name="Zhao S."/>
            <person name="Ji Z."/>
            <person name="Zhou Q."/>
            <person name="Hu M."/>
            <person name="Wang Y."/>
            <person name="Chen M."/>
            <person name="Xu Y."/>
            <person name="Jin H."/>
            <person name="Xiao X."/>
            <person name="Hu G."/>
            <person name="Bao F."/>
            <person name="Hu Y."/>
            <person name="Wan P."/>
            <person name="Li L."/>
            <person name="Deng X."/>
            <person name="Kuang T."/>
            <person name="Xiang C."/>
            <person name="Zhu J.K."/>
            <person name="Oliver M.J."/>
            <person name="He Y."/>
        </authorList>
    </citation>
    <scope>NUCLEOTIDE SEQUENCE [LARGE SCALE GENOMIC DNA]</scope>
    <source>
        <strain evidence="10">cv. XS01</strain>
    </source>
</reference>
<dbReference type="Pfam" id="PF02902">
    <property type="entry name" value="Peptidase_C48"/>
    <property type="match status" value="1"/>
</dbReference>
<dbReference type="SUPFAM" id="SSF54001">
    <property type="entry name" value="Cysteine proteinases"/>
    <property type="match status" value="1"/>
</dbReference>
<feature type="domain" description="Ubiquitin-like protease family profile" evidence="7">
    <location>
        <begin position="395"/>
        <end position="654"/>
    </location>
</feature>
<feature type="region of interest" description="Disordered" evidence="6">
    <location>
        <begin position="1"/>
        <end position="64"/>
    </location>
</feature>
<dbReference type="PROSITE" id="PS50600">
    <property type="entry name" value="ULP_PROTEASE"/>
    <property type="match status" value="1"/>
</dbReference>
<proteinExistence type="inferred from homology"/>
<dbReference type="AlphaFoldDB" id="A0A2Z7CCM5"/>
<keyword evidence="2" id="KW-0645">Protease</keyword>
<dbReference type="InterPro" id="IPR003653">
    <property type="entry name" value="Peptidase_C48_C"/>
</dbReference>
<evidence type="ECO:0000256" key="4">
    <source>
        <dbReference type="ARBA" id="ARBA00022884"/>
    </source>
</evidence>
<protein>
    <submittedName>
        <fullName evidence="9">Lupus la ribonucleoprotein isoform 1</fullName>
    </submittedName>
</protein>
<dbReference type="EMBL" id="KQ997000">
    <property type="protein sequence ID" value="KZV44435.1"/>
    <property type="molecule type" value="Genomic_DNA"/>
</dbReference>
<dbReference type="Pfam" id="PF05383">
    <property type="entry name" value="La"/>
    <property type="match status" value="1"/>
</dbReference>
<dbReference type="GO" id="GO:0008234">
    <property type="term" value="F:cysteine-type peptidase activity"/>
    <property type="evidence" value="ECO:0007669"/>
    <property type="project" value="InterPro"/>
</dbReference>
<feature type="domain" description="HTH La-type RNA-binding" evidence="8">
    <location>
        <begin position="291"/>
        <end position="380"/>
    </location>
</feature>
<dbReference type="OrthoDB" id="340227at2759"/>
<dbReference type="SUPFAM" id="SSF46785">
    <property type="entry name" value="Winged helix' DNA-binding domain"/>
    <property type="match status" value="1"/>
</dbReference>
<keyword evidence="10" id="KW-1185">Reference proteome</keyword>
<evidence type="ECO:0000256" key="3">
    <source>
        <dbReference type="ARBA" id="ARBA00022801"/>
    </source>
</evidence>
<comment type="similarity">
    <text evidence="1">Belongs to the peptidase C48 family.</text>
</comment>
<evidence type="ECO:0000256" key="5">
    <source>
        <dbReference type="PROSITE-ProRule" id="PRU00332"/>
    </source>
</evidence>
<dbReference type="Gene3D" id="3.30.310.130">
    <property type="entry name" value="Ubiquitin-related"/>
    <property type="match status" value="1"/>
</dbReference>
<evidence type="ECO:0000256" key="2">
    <source>
        <dbReference type="ARBA" id="ARBA00022670"/>
    </source>
</evidence>
<dbReference type="CDD" id="cd07323">
    <property type="entry name" value="LAM"/>
    <property type="match status" value="1"/>
</dbReference>
<dbReference type="PANTHER" id="PTHR22792:SF101">
    <property type="entry name" value="LA-RELATED PROTEIN 1A"/>
    <property type="match status" value="1"/>
</dbReference>
<dbReference type="InterPro" id="IPR006630">
    <property type="entry name" value="La_HTH"/>
</dbReference>
<dbReference type="GO" id="GO:1990904">
    <property type="term" value="C:ribonucleoprotein complex"/>
    <property type="evidence" value="ECO:0007669"/>
    <property type="project" value="UniProtKB-KW"/>
</dbReference>
<feature type="compositionally biased region" description="Polar residues" evidence="6">
    <location>
        <begin position="16"/>
        <end position="28"/>
    </location>
</feature>
<dbReference type="PROSITE" id="PS50961">
    <property type="entry name" value="HTH_LA"/>
    <property type="match status" value="1"/>
</dbReference>
<dbReference type="GO" id="GO:0003723">
    <property type="term" value="F:RNA binding"/>
    <property type="evidence" value="ECO:0007669"/>
    <property type="project" value="UniProtKB-UniRule"/>
</dbReference>
<dbReference type="PANTHER" id="PTHR22792">
    <property type="entry name" value="LUPUS LA PROTEIN-RELATED"/>
    <property type="match status" value="1"/>
</dbReference>
<keyword evidence="9" id="KW-0687">Ribonucleoprotein</keyword>
<organism evidence="9 10">
    <name type="scientific">Dorcoceras hygrometricum</name>
    <dbReference type="NCBI Taxonomy" id="472368"/>
    <lineage>
        <taxon>Eukaryota</taxon>
        <taxon>Viridiplantae</taxon>
        <taxon>Streptophyta</taxon>
        <taxon>Embryophyta</taxon>
        <taxon>Tracheophyta</taxon>
        <taxon>Spermatophyta</taxon>
        <taxon>Magnoliopsida</taxon>
        <taxon>eudicotyledons</taxon>
        <taxon>Gunneridae</taxon>
        <taxon>Pentapetalae</taxon>
        <taxon>asterids</taxon>
        <taxon>lamiids</taxon>
        <taxon>Lamiales</taxon>
        <taxon>Gesneriaceae</taxon>
        <taxon>Didymocarpoideae</taxon>
        <taxon>Trichosporeae</taxon>
        <taxon>Loxocarpinae</taxon>
        <taxon>Dorcoceras</taxon>
    </lineage>
</organism>
<keyword evidence="4 5" id="KW-0694">RNA-binding</keyword>
<keyword evidence="3" id="KW-0378">Hydrolase</keyword>
<dbReference type="InterPro" id="IPR036388">
    <property type="entry name" value="WH-like_DNA-bd_sf"/>
</dbReference>
<dbReference type="InterPro" id="IPR038765">
    <property type="entry name" value="Papain-like_cys_pep_sf"/>
</dbReference>
<evidence type="ECO:0000259" key="7">
    <source>
        <dbReference type="PROSITE" id="PS50600"/>
    </source>
</evidence>
<evidence type="ECO:0000313" key="9">
    <source>
        <dbReference type="EMBL" id="KZV44435.1"/>
    </source>
</evidence>
<dbReference type="Gene3D" id="1.10.418.20">
    <property type="match status" value="1"/>
</dbReference>